<name>A0A3D9L6M6_MARFU</name>
<organism evidence="2 3">
    <name type="scientific">Marinoscillum furvescens DSM 4134</name>
    <dbReference type="NCBI Taxonomy" id="1122208"/>
    <lineage>
        <taxon>Bacteria</taxon>
        <taxon>Pseudomonadati</taxon>
        <taxon>Bacteroidota</taxon>
        <taxon>Cytophagia</taxon>
        <taxon>Cytophagales</taxon>
        <taxon>Reichenbachiellaceae</taxon>
        <taxon>Marinoscillum</taxon>
    </lineage>
</organism>
<dbReference type="Proteomes" id="UP000256779">
    <property type="component" value="Unassembled WGS sequence"/>
</dbReference>
<proteinExistence type="predicted"/>
<keyword evidence="1" id="KW-0472">Membrane</keyword>
<dbReference type="AlphaFoldDB" id="A0A3D9L6M6"/>
<comment type="caution">
    <text evidence="2">The sequence shown here is derived from an EMBL/GenBank/DDBJ whole genome shotgun (WGS) entry which is preliminary data.</text>
</comment>
<keyword evidence="3" id="KW-1185">Reference proteome</keyword>
<gene>
    <name evidence="2" type="ORF">C7460_104144</name>
</gene>
<reference evidence="2 3" key="1">
    <citation type="submission" date="2018-07" db="EMBL/GenBank/DDBJ databases">
        <title>Genomic Encyclopedia of Type Strains, Phase IV (KMG-IV): sequencing the most valuable type-strain genomes for metagenomic binning, comparative biology and taxonomic classification.</title>
        <authorList>
            <person name="Goeker M."/>
        </authorList>
    </citation>
    <scope>NUCLEOTIDE SEQUENCE [LARGE SCALE GENOMIC DNA]</scope>
    <source>
        <strain evidence="2 3">DSM 4134</strain>
    </source>
</reference>
<evidence type="ECO:0000256" key="1">
    <source>
        <dbReference type="SAM" id="Phobius"/>
    </source>
</evidence>
<accession>A0A3D9L6M6</accession>
<evidence type="ECO:0000313" key="3">
    <source>
        <dbReference type="Proteomes" id="UP000256779"/>
    </source>
</evidence>
<dbReference type="EMBL" id="QREG01000004">
    <property type="protein sequence ID" value="REE01124.1"/>
    <property type="molecule type" value="Genomic_DNA"/>
</dbReference>
<keyword evidence="1" id="KW-0812">Transmembrane</keyword>
<evidence type="ECO:0000313" key="2">
    <source>
        <dbReference type="EMBL" id="REE01124.1"/>
    </source>
</evidence>
<keyword evidence="1" id="KW-1133">Transmembrane helix</keyword>
<sequence length="45" mass="5294">MQVNHFHVIVRSINQFNISMNSIFLNMVCILLPILHEVLDRSPFL</sequence>
<feature type="transmembrane region" description="Helical" evidence="1">
    <location>
        <begin position="20"/>
        <end position="39"/>
    </location>
</feature>
<protein>
    <submittedName>
        <fullName evidence="2">Uncharacterized protein</fullName>
    </submittedName>
</protein>